<keyword evidence="2" id="KW-1185">Reference proteome</keyword>
<dbReference type="SUPFAM" id="SSF51182">
    <property type="entry name" value="RmlC-like cupins"/>
    <property type="match status" value="1"/>
</dbReference>
<dbReference type="Gene3D" id="2.60.120.10">
    <property type="entry name" value="Jelly Rolls"/>
    <property type="match status" value="1"/>
</dbReference>
<sequence length="98" mass="10653">MSLLHLASAPAAACAKLARRPTTMVLKVTKWDAAKDGKLSRSSMTQRLAKEGFRATSYTFGPGSVFPDHSHGCDKKDAIISGRFMFRAEGEEVILEPV</sequence>
<dbReference type="Proteomes" id="UP001438707">
    <property type="component" value="Unassembled WGS sequence"/>
</dbReference>
<name>A0AAW1SEY5_9CHLO</name>
<protein>
    <submittedName>
        <fullName evidence="1">Uncharacterized protein</fullName>
    </submittedName>
</protein>
<organism evidence="1 2">
    <name type="scientific">Apatococcus lobatus</name>
    <dbReference type="NCBI Taxonomy" id="904363"/>
    <lineage>
        <taxon>Eukaryota</taxon>
        <taxon>Viridiplantae</taxon>
        <taxon>Chlorophyta</taxon>
        <taxon>core chlorophytes</taxon>
        <taxon>Trebouxiophyceae</taxon>
        <taxon>Chlorellales</taxon>
        <taxon>Chlorellaceae</taxon>
        <taxon>Apatococcus</taxon>
    </lineage>
</organism>
<reference evidence="1 2" key="1">
    <citation type="journal article" date="2024" name="Nat. Commun.">
        <title>Phylogenomics reveals the evolutionary origins of lichenization in chlorophyte algae.</title>
        <authorList>
            <person name="Puginier C."/>
            <person name="Libourel C."/>
            <person name="Otte J."/>
            <person name="Skaloud P."/>
            <person name="Haon M."/>
            <person name="Grisel S."/>
            <person name="Petersen M."/>
            <person name="Berrin J.G."/>
            <person name="Delaux P.M."/>
            <person name="Dal Grande F."/>
            <person name="Keller J."/>
        </authorList>
    </citation>
    <scope>NUCLEOTIDE SEQUENCE [LARGE SCALE GENOMIC DNA]</scope>
    <source>
        <strain evidence="1 2">SAG 2145</strain>
    </source>
</reference>
<dbReference type="InterPro" id="IPR014710">
    <property type="entry name" value="RmlC-like_jellyroll"/>
</dbReference>
<comment type="caution">
    <text evidence="1">The sequence shown here is derived from an EMBL/GenBank/DDBJ whole genome shotgun (WGS) entry which is preliminary data.</text>
</comment>
<accession>A0AAW1SEY5</accession>
<dbReference type="EMBL" id="JALJOS010000001">
    <property type="protein sequence ID" value="KAK9844829.1"/>
    <property type="molecule type" value="Genomic_DNA"/>
</dbReference>
<dbReference type="InterPro" id="IPR011051">
    <property type="entry name" value="RmlC_Cupin_sf"/>
</dbReference>
<proteinExistence type="predicted"/>
<evidence type="ECO:0000313" key="2">
    <source>
        <dbReference type="Proteomes" id="UP001438707"/>
    </source>
</evidence>
<dbReference type="AlphaFoldDB" id="A0AAW1SEY5"/>
<gene>
    <name evidence="1" type="ORF">WJX74_007406</name>
</gene>
<evidence type="ECO:0000313" key="1">
    <source>
        <dbReference type="EMBL" id="KAK9844829.1"/>
    </source>
</evidence>